<evidence type="ECO:0000313" key="3">
    <source>
        <dbReference type="Proteomes" id="UP000257039"/>
    </source>
</evidence>
<sequence>MAIKPIYMLQVDDHNITDVINNRLLDLTITDNAGWESDTLELLLDDADHAIVLPDTGAKLKIFLGYSSSELVFMGTFVVDEVELSSAPSTMKISAKAANMSSSLKSPKTVTWGGIGKNSKDQSVKLRAIFDKIAKADNLKVDIDEKYKNKSFSILNQRNESDINFLTRMAESVGGVLKITNDTISLKPQLLEKGVISLQSQEVSQWRVNITQRTSYDAVETSYYDKSEAKKVKVTVAKSTTKNPSSRHNTNNTKGINKSKNNNRNKNNGRSKKNNKLIKQIKTEAVSAEAASALAKAELERSAMGEMQLTLSLPGRMSVCAERQLKLTDFRTGVNGLWQINTVKHQLNNSGYVTEITASSVPEL</sequence>
<organism evidence="2 3">
    <name type="scientific">Zooshikella ganghwensis</name>
    <dbReference type="NCBI Taxonomy" id="202772"/>
    <lineage>
        <taxon>Bacteria</taxon>
        <taxon>Pseudomonadati</taxon>
        <taxon>Pseudomonadota</taxon>
        <taxon>Gammaproteobacteria</taxon>
        <taxon>Oceanospirillales</taxon>
        <taxon>Zooshikellaceae</taxon>
        <taxon>Zooshikella</taxon>
    </lineage>
</organism>
<reference evidence="2 3" key="1">
    <citation type="submission" date="2017-04" db="EMBL/GenBank/DDBJ databases">
        <title>Draft genome sequence of Zooshikella ganghwensis VG4 isolated from Red Sea sediments.</title>
        <authorList>
            <person name="Rehman Z."/>
            <person name="Alam I."/>
            <person name="Kamau A."/>
            <person name="Bajic V."/>
            <person name="Leiknes T."/>
        </authorList>
    </citation>
    <scope>NUCLEOTIDE SEQUENCE [LARGE SCALE GENOMIC DNA]</scope>
    <source>
        <strain evidence="2 3">VG4</strain>
    </source>
</reference>
<evidence type="ECO:0000313" key="2">
    <source>
        <dbReference type="EMBL" id="RDH42301.1"/>
    </source>
</evidence>
<name>A0A4V1IN30_9GAMM</name>
<comment type="caution">
    <text evidence="2">The sequence shown here is derived from an EMBL/GenBank/DDBJ whole genome shotgun (WGS) entry which is preliminary data.</text>
</comment>
<protein>
    <recommendedName>
        <fullName evidence="4">Phage late control D family protein</fullName>
    </recommendedName>
</protein>
<dbReference type="SUPFAM" id="SSF69279">
    <property type="entry name" value="Phage tail proteins"/>
    <property type="match status" value="1"/>
</dbReference>
<dbReference type="EMBL" id="NDXW01000001">
    <property type="protein sequence ID" value="RDH42301.1"/>
    <property type="molecule type" value="Genomic_DNA"/>
</dbReference>
<dbReference type="RefSeq" id="WP_094785828.1">
    <property type="nucleotide sequence ID" value="NZ_NDXW01000001.1"/>
</dbReference>
<keyword evidence="3" id="KW-1185">Reference proteome</keyword>
<dbReference type="PANTHER" id="PTHR35862:SF1">
    <property type="entry name" value="FELS-2 PROPHAGE PROTEIN"/>
    <property type="match status" value="1"/>
</dbReference>
<dbReference type="Pfam" id="PF05954">
    <property type="entry name" value="Phage_GPD"/>
    <property type="match status" value="1"/>
</dbReference>
<gene>
    <name evidence="2" type="ORF">B9G39_01935</name>
</gene>
<feature type="compositionally biased region" description="Polar residues" evidence="1">
    <location>
        <begin position="243"/>
        <end position="253"/>
    </location>
</feature>
<accession>A0A4V1IN30</accession>
<evidence type="ECO:0000256" key="1">
    <source>
        <dbReference type="SAM" id="MobiDB-lite"/>
    </source>
</evidence>
<dbReference type="InterPro" id="IPR052726">
    <property type="entry name" value="Phage_Baseplate_Hub"/>
</dbReference>
<dbReference type="PANTHER" id="PTHR35862">
    <property type="entry name" value="FELS-2 PROPHAGE PROTEIN"/>
    <property type="match status" value="1"/>
</dbReference>
<feature type="compositionally biased region" description="Basic residues" evidence="1">
    <location>
        <begin position="261"/>
        <end position="275"/>
    </location>
</feature>
<dbReference type="Proteomes" id="UP000257039">
    <property type="component" value="Unassembled WGS sequence"/>
</dbReference>
<evidence type="ECO:0008006" key="4">
    <source>
        <dbReference type="Google" id="ProtNLM"/>
    </source>
</evidence>
<dbReference type="AlphaFoldDB" id="A0A4V1IN30"/>
<proteinExistence type="predicted"/>
<feature type="region of interest" description="Disordered" evidence="1">
    <location>
        <begin position="235"/>
        <end position="275"/>
    </location>
</feature>